<evidence type="ECO:0000313" key="2">
    <source>
        <dbReference type="Proteomes" id="UP000449092"/>
    </source>
</evidence>
<dbReference type="EMBL" id="VXOY01000005">
    <property type="protein sequence ID" value="MYE37981.1"/>
    <property type="molecule type" value="Genomic_DNA"/>
</dbReference>
<comment type="caution">
    <text evidence="1">The sequence shown here is derived from an EMBL/GenBank/DDBJ whole genome shotgun (WGS) entry which is preliminary data.</text>
</comment>
<sequence>MKNSKRIVEKIAGKKNIKKLNNSFVAYDRYRATVDILDKLRGERKPSHIHFVPTTSNFDINIYGEKSTTQNF</sequence>
<dbReference type="AlphaFoldDB" id="A0A845DDJ8"/>
<name>A0A845DDJ8_9BACT</name>
<accession>A0A845DDJ8</accession>
<evidence type="ECO:0000313" key="1">
    <source>
        <dbReference type="EMBL" id="MYE37981.1"/>
    </source>
</evidence>
<dbReference type="Proteomes" id="UP000449092">
    <property type="component" value="Unassembled WGS sequence"/>
</dbReference>
<organism evidence="1 2">
    <name type="scientific">Candidatus Spechtbacteria bacterium SB0662_bin_43</name>
    <dbReference type="NCBI Taxonomy" id="2604897"/>
    <lineage>
        <taxon>Bacteria</taxon>
        <taxon>Candidatus Spechtiibacteriota</taxon>
    </lineage>
</organism>
<proteinExistence type="predicted"/>
<reference evidence="1 2" key="1">
    <citation type="submission" date="2019-09" db="EMBL/GenBank/DDBJ databases">
        <title>Characterisation of the sponge microbiome using genome-centric metagenomics.</title>
        <authorList>
            <person name="Engelberts J.P."/>
            <person name="Robbins S.J."/>
            <person name="De Goeij J.M."/>
            <person name="Aranda M."/>
            <person name="Bell S.C."/>
            <person name="Webster N.S."/>
        </authorList>
    </citation>
    <scope>NUCLEOTIDE SEQUENCE [LARGE SCALE GENOMIC DNA]</scope>
    <source>
        <strain evidence="1">SB0662_bin_43</strain>
    </source>
</reference>
<protein>
    <submittedName>
        <fullName evidence="1">Uncharacterized protein</fullName>
    </submittedName>
</protein>
<gene>
    <name evidence="1" type="ORF">F4X82_00465</name>
</gene>